<proteinExistence type="predicted"/>
<feature type="chain" id="PRO_5044003976" evidence="1">
    <location>
        <begin position="28"/>
        <end position="474"/>
    </location>
</feature>
<reference evidence="2" key="1">
    <citation type="submission" date="2023-07" db="EMBL/GenBank/DDBJ databases">
        <title>Genome content predicts the carbon catabolic preferences of heterotrophic bacteria.</title>
        <authorList>
            <person name="Gralka M."/>
        </authorList>
    </citation>
    <scope>NUCLEOTIDE SEQUENCE</scope>
    <source>
        <strain evidence="2">G2M05</strain>
    </source>
</reference>
<name>A0AAW7Y746_9GAMM</name>
<dbReference type="AlphaFoldDB" id="A0AAW7Y746"/>
<keyword evidence="1" id="KW-0732">Signal</keyword>
<feature type="signal peptide" evidence="1">
    <location>
        <begin position="1"/>
        <end position="27"/>
    </location>
</feature>
<gene>
    <name evidence="2" type="ORF">Q4568_17385</name>
</gene>
<evidence type="ECO:0000256" key="1">
    <source>
        <dbReference type="SAM" id="SignalP"/>
    </source>
</evidence>
<sequence>MDNRSNFFKVSALSAAILGVIALPVQASSESAGGDQYVEAINDFISDSTLSGTFIVDTRSRTRTSGGPSGQDGDRWSRLDYSAYNAIVDFSSGYHDDWLGADVGAYFSGDLYNNSKQNDGTGEYLCNEISTCNNLDWGAGDGQQLKFYKAALKFKAGENVDGRFGMIQASGNGTIGNVWSFVPGTYRGAEVNANFGDWKATYFLADQYTAPWLLSEDDYAPALWSDTSWSLTHSLGLQGDATDNLFLQFGVGQTTNVVYATGVDWGNNKVKGYHDSVDTMGYKAYARYKLNESMSLAYDFYGVDDDVKYDGLGFMTGLSFNANFGKFSWMSDLSYASSNNDADVNPRMIYTYGMTNGNYSQWWDALSDWNKSGEASWYNRISYNQGNGWNYYLGFGYGTGGQDSSNSDVVGGDWNYKSEYAVNGTIEYSLLSGALKGTTLRLHGTILERDEFDGAASADETDIRFQVIVPYNFI</sequence>
<dbReference type="InterPro" id="IPR023614">
    <property type="entry name" value="Porin_dom_sf"/>
</dbReference>
<organism evidence="2 3">
    <name type="scientific">Photobacterium sanguinicancri</name>
    <dbReference type="NCBI Taxonomy" id="875932"/>
    <lineage>
        <taxon>Bacteria</taxon>
        <taxon>Pseudomonadati</taxon>
        <taxon>Pseudomonadota</taxon>
        <taxon>Gammaproteobacteria</taxon>
        <taxon>Vibrionales</taxon>
        <taxon>Vibrionaceae</taxon>
        <taxon>Photobacterium</taxon>
    </lineage>
</organism>
<dbReference type="Gene3D" id="2.40.160.10">
    <property type="entry name" value="Porin"/>
    <property type="match status" value="1"/>
</dbReference>
<evidence type="ECO:0000313" key="3">
    <source>
        <dbReference type="Proteomes" id="UP001170624"/>
    </source>
</evidence>
<evidence type="ECO:0000313" key="2">
    <source>
        <dbReference type="EMBL" id="MDO6544317.1"/>
    </source>
</evidence>
<dbReference type="RefSeq" id="WP_303500711.1">
    <property type="nucleotide sequence ID" value="NZ_JAUOPU010000022.1"/>
</dbReference>
<dbReference type="Proteomes" id="UP001170624">
    <property type="component" value="Unassembled WGS sequence"/>
</dbReference>
<dbReference type="EMBL" id="JAUOPU010000022">
    <property type="protein sequence ID" value="MDO6544317.1"/>
    <property type="molecule type" value="Genomic_DNA"/>
</dbReference>
<accession>A0AAW7Y746</accession>
<comment type="caution">
    <text evidence="2">The sequence shown here is derived from an EMBL/GenBank/DDBJ whole genome shotgun (WGS) entry which is preliminary data.</text>
</comment>
<protein>
    <submittedName>
        <fullName evidence="2">Porin</fullName>
    </submittedName>
</protein>